<dbReference type="InterPro" id="IPR023135">
    <property type="entry name" value="N6_DNA_MeTrfase_TaqI_C"/>
</dbReference>
<dbReference type="STRING" id="645991.Sgly_1718"/>
<evidence type="ECO:0000256" key="5">
    <source>
        <dbReference type="ARBA" id="ARBA00047942"/>
    </source>
</evidence>
<reference evidence="10" key="2">
    <citation type="submission" date="2011-02" db="EMBL/GenBank/DDBJ databases">
        <title>The complete genome of Syntrophobotulus glycolicus DSM 8271.</title>
        <authorList>
            <person name="Lucas S."/>
            <person name="Copeland A."/>
            <person name="Lapidus A."/>
            <person name="Bruce D."/>
            <person name="Goodwin L."/>
            <person name="Pitluck S."/>
            <person name="Kyrpides N."/>
            <person name="Mavromatis K."/>
            <person name="Pagani I."/>
            <person name="Ivanova N."/>
            <person name="Mikhailova N."/>
            <person name="Chertkov O."/>
            <person name="Held B."/>
            <person name="Detter J.C."/>
            <person name="Tapia R."/>
            <person name="Han C."/>
            <person name="Land M."/>
            <person name="Hauser L."/>
            <person name="Markowitz V."/>
            <person name="Cheng J.-F."/>
            <person name="Hugenholtz P."/>
            <person name="Woyke T."/>
            <person name="Wu D."/>
            <person name="Spring S."/>
            <person name="Schroeder M."/>
            <person name="Brambilla E."/>
            <person name="Klenk H.-P."/>
            <person name="Eisen J.A."/>
        </authorList>
    </citation>
    <scope>NUCLEOTIDE SEQUENCE [LARGE SCALE GENOMIC DNA]</scope>
    <source>
        <strain evidence="10">DSM 8271 / FlGlyR</strain>
    </source>
</reference>
<dbReference type="GO" id="GO:0009307">
    <property type="term" value="P:DNA restriction-modification system"/>
    <property type="evidence" value="ECO:0007669"/>
    <property type="project" value="UniProtKB-KW"/>
</dbReference>
<dbReference type="InterPro" id="IPR041657">
    <property type="entry name" value="HTH_17"/>
</dbReference>
<dbReference type="InterPro" id="IPR029063">
    <property type="entry name" value="SAM-dependent_MTases_sf"/>
</dbReference>
<evidence type="ECO:0000256" key="1">
    <source>
        <dbReference type="ARBA" id="ARBA00011900"/>
    </source>
</evidence>
<dbReference type="OrthoDB" id="9814572at2"/>
<dbReference type="InterPro" id="IPR002052">
    <property type="entry name" value="DNA_methylase_N6_adenine_CS"/>
</dbReference>
<feature type="domain" description="Helix-turn-helix" evidence="7">
    <location>
        <begin position="10"/>
        <end position="53"/>
    </location>
</feature>
<dbReference type="PROSITE" id="PS00092">
    <property type="entry name" value="N6_MTASE"/>
    <property type="match status" value="1"/>
</dbReference>
<dbReference type="Pfam" id="PF12728">
    <property type="entry name" value="HTH_17"/>
    <property type="match status" value="1"/>
</dbReference>
<dbReference type="InterPro" id="IPR050953">
    <property type="entry name" value="N4_N6_ade-DNA_methylase"/>
</dbReference>
<name>F0SYX8_SYNGF</name>
<dbReference type="Pfam" id="PF02384">
    <property type="entry name" value="N6_Mtase"/>
    <property type="match status" value="1"/>
</dbReference>
<dbReference type="Proteomes" id="UP000007488">
    <property type="component" value="Chromosome"/>
</dbReference>
<dbReference type="EC" id="2.1.1.72" evidence="1"/>
<feature type="domain" description="TaqI-like C-terminal specificity" evidence="8">
    <location>
        <begin position="518"/>
        <end position="630"/>
    </location>
</feature>
<evidence type="ECO:0000256" key="2">
    <source>
        <dbReference type="ARBA" id="ARBA00022603"/>
    </source>
</evidence>
<dbReference type="HOGENOM" id="CLU_029705_0_0_9"/>
<evidence type="ECO:0000259" key="8">
    <source>
        <dbReference type="Pfam" id="PF12950"/>
    </source>
</evidence>
<dbReference type="AlphaFoldDB" id="F0SYX8"/>
<dbReference type="GO" id="GO:0009007">
    <property type="term" value="F:site-specific DNA-methyltransferase (adenine-specific) activity"/>
    <property type="evidence" value="ECO:0007669"/>
    <property type="project" value="UniProtKB-EC"/>
</dbReference>
<dbReference type="GO" id="GO:0003677">
    <property type="term" value="F:DNA binding"/>
    <property type="evidence" value="ECO:0007669"/>
    <property type="project" value="InterPro"/>
</dbReference>
<dbReference type="Pfam" id="PF12950">
    <property type="entry name" value="TaqI_C"/>
    <property type="match status" value="1"/>
</dbReference>
<dbReference type="REBASE" id="33848">
    <property type="entry name" value="M.Sgl8271II"/>
</dbReference>
<dbReference type="EMBL" id="CP002547">
    <property type="protein sequence ID" value="ADY56015.1"/>
    <property type="molecule type" value="Genomic_DNA"/>
</dbReference>
<proteinExistence type="predicted"/>
<dbReference type="SUPFAM" id="SSF53335">
    <property type="entry name" value="S-adenosyl-L-methionine-dependent methyltransferases"/>
    <property type="match status" value="1"/>
</dbReference>
<dbReference type="Gene3D" id="3.40.50.150">
    <property type="entry name" value="Vaccinia Virus protein VP39"/>
    <property type="match status" value="1"/>
</dbReference>
<evidence type="ECO:0000256" key="4">
    <source>
        <dbReference type="ARBA" id="ARBA00022747"/>
    </source>
</evidence>
<reference evidence="9 10" key="1">
    <citation type="journal article" date="2011" name="Stand. Genomic Sci.">
        <title>Complete genome sequence of Syntrophobotulus glycolicus type strain (FlGlyR).</title>
        <authorList>
            <person name="Han C."/>
            <person name="Mwirichia R."/>
            <person name="Chertkov O."/>
            <person name="Held B."/>
            <person name="Lapidus A."/>
            <person name="Nolan M."/>
            <person name="Lucas S."/>
            <person name="Hammon N."/>
            <person name="Deshpande S."/>
            <person name="Cheng J.F."/>
            <person name="Tapia R."/>
            <person name="Goodwin L."/>
            <person name="Pitluck S."/>
            <person name="Huntemann M."/>
            <person name="Liolios K."/>
            <person name="Ivanova N."/>
            <person name="Pagani I."/>
            <person name="Mavromatis K."/>
            <person name="Ovchinikova G."/>
            <person name="Pati A."/>
            <person name="Chen A."/>
            <person name="Palaniappan K."/>
            <person name="Land M."/>
            <person name="Hauser L."/>
            <person name="Brambilla E.M."/>
            <person name="Rohde M."/>
            <person name="Spring S."/>
            <person name="Sikorski J."/>
            <person name="Goker M."/>
            <person name="Woyke T."/>
            <person name="Bristow J."/>
            <person name="Eisen J.A."/>
            <person name="Markowitz V."/>
            <person name="Hugenholtz P."/>
            <person name="Kyrpides N.C."/>
            <person name="Klenk H.P."/>
            <person name="Detter J.C."/>
        </authorList>
    </citation>
    <scope>NUCLEOTIDE SEQUENCE [LARGE SCALE GENOMIC DNA]</scope>
    <source>
        <strain evidence="10">DSM 8271 / FlGlyR</strain>
    </source>
</reference>
<dbReference type="InterPro" id="IPR009061">
    <property type="entry name" value="DNA-bd_dom_put_sf"/>
</dbReference>
<evidence type="ECO:0000259" key="7">
    <source>
        <dbReference type="Pfam" id="PF12728"/>
    </source>
</evidence>
<protein>
    <recommendedName>
        <fullName evidence="1">site-specific DNA-methyltransferase (adenine-specific)</fullName>
        <ecNumber evidence="1">2.1.1.72</ecNumber>
    </recommendedName>
</protein>
<dbReference type="RefSeq" id="WP_013624883.1">
    <property type="nucleotide sequence ID" value="NC_015172.1"/>
</dbReference>
<dbReference type="PANTHER" id="PTHR33841:SF1">
    <property type="entry name" value="DNA METHYLTRANSFERASE A"/>
    <property type="match status" value="1"/>
</dbReference>
<keyword evidence="3" id="KW-0808">Transferase</keyword>
<comment type="catalytic activity">
    <reaction evidence="5">
        <text>a 2'-deoxyadenosine in DNA + S-adenosyl-L-methionine = an N(6)-methyl-2'-deoxyadenosine in DNA + S-adenosyl-L-homocysteine + H(+)</text>
        <dbReference type="Rhea" id="RHEA:15197"/>
        <dbReference type="Rhea" id="RHEA-COMP:12418"/>
        <dbReference type="Rhea" id="RHEA-COMP:12419"/>
        <dbReference type="ChEBI" id="CHEBI:15378"/>
        <dbReference type="ChEBI" id="CHEBI:57856"/>
        <dbReference type="ChEBI" id="CHEBI:59789"/>
        <dbReference type="ChEBI" id="CHEBI:90615"/>
        <dbReference type="ChEBI" id="CHEBI:90616"/>
        <dbReference type="EC" id="2.1.1.72"/>
    </reaction>
</comment>
<dbReference type="KEGG" id="sgy:Sgly_1718"/>
<accession>F0SYX8</accession>
<feature type="domain" description="DNA methylase adenine-specific" evidence="6">
    <location>
        <begin position="191"/>
        <end position="457"/>
    </location>
</feature>
<keyword evidence="10" id="KW-1185">Reference proteome</keyword>
<gene>
    <name evidence="9" type="ordered locus">Sgly_1718</name>
</gene>
<evidence type="ECO:0000313" key="9">
    <source>
        <dbReference type="EMBL" id="ADY56015.1"/>
    </source>
</evidence>
<evidence type="ECO:0000313" key="10">
    <source>
        <dbReference type="Proteomes" id="UP000007488"/>
    </source>
</evidence>
<dbReference type="GO" id="GO:0032259">
    <property type="term" value="P:methylation"/>
    <property type="evidence" value="ECO:0007669"/>
    <property type="project" value="UniProtKB-KW"/>
</dbReference>
<dbReference type="InterPro" id="IPR025931">
    <property type="entry name" value="TaqI_C"/>
</dbReference>
<dbReference type="GO" id="GO:0008170">
    <property type="term" value="F:N-methyltransferase activity"/>
    <property type="evidence" value="ECO:0007669"/>
    <property type="project" value="InterPro"/>
</dbReference>
<keyword evidence="4" id="KW-0680">Restriction system</keyword>
<organism evidence="9 10">
    <name type="scientific">Syntrophobotulus glycolicus (strain DSM 8271 / FlGlyR)</name>
    <dbReference type="NCBI Taxonomy" id="645991"/>
    <lineage>
        <taxon>Bacteria</taxon>
        <taxon>Bacillati</taxon>
        <taxon>Bacillota</taxon>
        <taxon>Clostridia</taxon>
        <taxon>Eubacteriales</taxon>
        <taxon>Desulfitobacteriaceae</taxon>
        <taxon>Syntrophobotulus</taxon>
    </lineage>
</organism>
<evidence type="ECO:0000256" key="3">
    <source>
        <dbReference type="ARBA" id="ARBA00022679"/>
    </source>
</evidence>
<dbReference type="eggNOG" id="COG0286">
    <property type="taxonomic scope" value="Bacteria"/>
</dbReference>
<keyword evidence="2 9" id="KW-0489">Methyltransferase</keyword>
<dbReference type="SUPFAM" id="SSF116734">
    <property type="entry name" value="DNA methylase specificity domain"/>
    <property type="match status" value="1"/>
</dbReference>
<dbReference type="SUPFAM" id="SSF46955">
    <property type="entry name" value="Putative DNA-binding domain"/>
    <property type="match status" value="1"/>
</dbReference>
<dbReference type="InterPro" id="IPR003356">
    <property type="entry name" value="DNA_methylase_A-5"/>
</dbReference>
<evidence type="ECO:0000259" key="6">
    <source>
        <dbReference type="Pfam" id="PF02384"/>
    </source>
</evidence>
<dbReference type="Gene3D" id="3.90.220.10">
    <property type="entry name" value="Adenine-n6-DNA-methyltransferase Taqi, Chain A, domain 2"/>
    <property type="match status" value="1"/>
</dbReference>
<dbReference type="PANTHER" id="PTHR33841">
    <property type="entry name" value="DNA METHYLTRANSFERASE YEEA-RELATED"/>
    <property type="match status" value="1"/>
</dbReference>
<dbReference type="PRINTS" id="PR00507">
    <property type="entry name" value="N12N6MTFRASE"/>
</dbReference>
<sequence length="701" mass="79919">MKKEQDELKYVDIDEAAKQFGVSAGTVRNWMNSGQLLKAVKIKKKLFLNREEVCSLKEEIFSGRMPRLQSRRNKRAVRGRLIPGEYVNSRAINAFNENLFDLITSEAGRVKSKLILSEIALNLMLEAGKIACKSDPEDKSLVWMLINQQIDCGCFSGLFSEFLEDDLKIQEADAECLLRVKKLGIPNERGKDLLGLVYMTISHRAARISNGTYYTPGSIVEKLVPKGLHLVEREFPRILDPCCGSGNFLLTVFLALKSNLVQKGLPPGEAEKLLLEECIFGFDIDSTAVWLCRVNLLLLCDTDFVPGNWHIQCDNALMGHSKKISGKFDLIIGNPPWGSDFSGNELTEYRKRYATARASFDSFSIFIEYALKTLNERGIVAYILPESILKVRTHLPVRKILLDETHIESIEKLGNQFSRVFAPAISLLARKTEIHDSGHQIQIENIDEKRIISQKRFADHHLLFFNIWSSEREHRILKHMDNLEGKLNLKDFADFALGIVTGNNKELVFNQLPEGGEPVLTGSQVYKYNYYTEGSYFVFKPEIFQQTAPEAFYRVPEKIVYRFINENLVFAYDDRKVAAINSVNVLIPHLPGYSVKYILAILNSRAVQFFYTYTYASVKVLRTYLESIPIPPCNENRQSQITGLVDKLLASNDSLTRQNLYEELDRMIMQLYGFNEADRSRIIEKTGKVKYLSKEGYSDLG</sequence>
<dbReference type="eggNOG" id="COG0732">
    <property type="taxonomic scope" value="Bacteria"/>
</dbReference>